<dbReference type="PANTHER" id="PTHR15954">
    <property type="entry name" value="VACUOLAR PROTEIN SORTING-ASSOCIATED PROTEIN 51 HOMOLOG"/>
    <property type="match status" value="1"/>
</dbReference>
<protein>
    <recommendedName>
        <fullName evidence="2 3">Vacuolar protein sorting-associated protein 51 homolog</fullName>
    </recommendedName>
</protein>
<comment type="subunit">
    <text evidence="3">Component of the Golgi-associated retrograde protein (GARP) complex.</text>
</comment>
<evidence type="ECO:0000313" key="4">
    <source>
        <dbReference type="EMBL" id="KAJ8975800.1"/>
    </source>
</evidence>
<keyword evidence="5" id="KW-1185">Reference proteome</keyword>
<organism evidence="4 5">
    <name type="scientific">Molorchus minor</name>
    <dbReference type="NCBI Taxonomy" id="1323400"/>
    <lineage>
        <taxon>Eukaryota</taxon>
        <taxon>Metazoa</taxon>
        <taxon>Ecdysozoa</taxon>
        <taxon>Arthropoda</taxon>
        <taxon>Hexapoda</taxon>
        <taxon>Insecta</taxon>
        <taxon>Pterygota</taxon>
        <taxon>Neoptera</taxon>
        <taxon>Endopterygota</taxon>
        <taxon>Coleoptera</taxon>
        <taxon>Polyphaga</taxon>
        <taxon>Cucujiformia</taxon>
        <taxon>Chrysomeloidea</taxon>
        <taxon>Cerambycidae</taxon>
        <taxon>Lamiinae</taxon>
        <taxon>Monochamini</taxon>
        <taxon>Molorchus</taxon>
    </lineage>
</organism>
<evidence type="ECO:0000313" key="5">
    <source>
        <dbReference type="Proteomes" id="UP001162164"/>
    </source>
</evidence>
<dbReference type="PANTHER" id="PTHR15954:SF4">
    <property type="entry name" value="VACUOLAR PROTEIN SORTING-ASSOCIATED PROTEIN 51 HOMOLOG"/>
    <property type="match status" value="1"/>
</dbReference>
<comment type="caution">
    <text evidence="4">The sequence shown here is derived from an EMBL/GenBank/DDBJ whole genome shotgun (WGS) entry which is preliminary data.</text>
</comment>
<keyword evidence="3" id="KW-0333">Golgi apparatus</keyword>
<dbReference type="InterPro" id="IPR014812">
    <property type="entry name" value="Vps51"/>
</dbReference>
<evidence type="ECO:0000256" key="1">
    <source>
        <dbReference type="ARBA" id="ARBA00006080"/>
    </source>
</evidence>
<dbReference type="EMBL" id="JAPWTJ010000765">
    <property type="protein sequence ID" value="KAJ8975800.1"/>
    <property type="molecule type" value="Genomic_DNA"/>
</dbReference>
<keyword evidence="3" id="KW-0653">Protein transport</keyword>
<gene>
    <name evidence="4" type="ORF">NQ317_005182</name>
</gene>
<proteinExistence type="inferred from homology"/>
<name>A0ABQ9JE30_9CUCU</name>
<evidence type="ECO:0000256" key="2">
    <source>
        <dbReference type="ARBA" id="ARBA00016122"/>
    </source>
</evidence>
<keyword evidence="3" id="KW-0445">Lipid transport</keyword>
<sequence>MDLENEIVKDTQTLHSDMQTLVYENYNKFISATDTIRKMKNDFKMETEMDLLASNMASITSFSDQINFTLHDTREKLVGYQECILLLQRFLISVQTSSYIKI</sequence>
<dbReference type="Pfam" id="PF08700">
    <property type="entry name" value="VPS51_Exo84_N"/>
    <property type="match status" value="1"/>
</dbReference>
<comment type="similarity">
    <text evidence="1 3">Belongs to the VPS51 family.</text>
</comment>
<dbReference type="Proteomes" id="UP001162164">
    <property type="component" value="Unassembled WGS sequence"/>
</dbReference>
<reference evidence="4" key="1">
    <citation type="journal article" date="2023" name="Insect Mol. Biol.">
        <title>Genome sequencing provides insights into the evolution of gene families encoding plant cell wall-degrading enzymes in longhorned beetles.</title>
        <authorList>
            <person name="Shin N.R."/>
            <person name="Okamura Y."/>
            <person name="Kirsch R."/>
            <person name="Pauchet Y."/>
        </authorList>
    </citation>
    <scope>NUCLEOTIDE SEQUENCE</scope>
    <source>
        <strain evidence="4">MMC_N1</strain>
    </source>
</reference>
<accession>A0ABQ9JE30</accession>
<comment type="subcellular location">
    <subcellularLocation>
        <location evidence="3">Golgi apparatus</location>
        <location evidence="3">trans-Golgi network</location>
    </subcellularLocation>
</comment>
<keyword evidence="3" id="KW-0813">Transport</keyword>
<evidence type="ECO:0000256" key="3">
    <source>
        <dbReference type="RuleBase" id="RU368010"/>
    </source>
</evidence>
<comment type="function">
    <text evidence="3">Acts as component of the GARP complex that is involved in retrograde transport from early and late endosomes to the trans-Golgi network (TGN).</text>
</comment>